<dbReference type="RefSeq" id="WP_013549957.1">
    <property type="nucleotide sequence ID" value="NC_014934.1"/>
</dbReference>
<evidence type="ECO:0000256" key="1">
    <source>
        <dbReference type="SAM" id="MobiDB-lite"/>
    </source>
</evidence>
<dbReference type="Gene3D" id="4.10.1080.10">
    <property type="entry name" value="TSP type-3 repeat"/>
    <property type="match status" value="1"/>
</dbReference>
<evidence type="ECO:0008006" key="4">
    <source>
        <dbReference type="Google" id="ProtNLM"/>
    </source>
</evidence>
<dbReference type="HOGENOM" id="CLU_036886_0_0_10"/>
<name>E6X6G7_CELAD</name>
<keyword evidence="3" id="KW-1185">Reference proteome</keyword>
<organism evidence="2 3">
    <name type="scientific">Cellulophaga algicola (strain DSM 14237 / IC166 / ACAM 630)</name>
    <dbReference type="NCBI Taxonomy" id="688270"/>
    <lineage>
        <taxon>Bacteria</taxon>
        <taxon>Pseudomonadati</taxon>
        <taxon>Bacteroidota</taxon>
        <taxon>Flavobacteriia</taxon>
        <taxon>Flavobacteriales</taxon>
        <taxon>Flavobacteriaceae</taxon>
        <taxon>Cellulophaga</taxon>
    </lineage>
</organism>
<evidence type="ECO:0000313" key="2">
    <source>
        <dbReference type="EMBL" id="ADV48473.1"/>
    </source>
</evidence>
<dbReference type="Pfam" id="PF14092">
    <property type="entry name" value="DUF4270"/>
    <property type="match status" value="1"/>
</dbReference>
<dbReference type="InterPro" id="IPR025366">
    <property type="entry name" value="DUF4270"/>
</dbReference>
<dbReference type="InterPro" id="IPR028974">
    <property type="entry name" value="TSP_type-3_rpt"/>
</dbReference>
<evidence type="ECO:0000313" key="3">
    <source>
        <dbReference type="Proteomes" id="UP000008634"/>
    </source>
</evidence>
<reference evidence="2 3" key="1">
    <citation type="journal article" date="2010" name="Stand. Genomic Sci.">
        <title>Complete genome sequence of Cellulophaga algicola type strain (IC166).</title>
        <authorList>
            <person name="Abt B."/>
            <person name="Lu M."/>
            <person name="Misra M."/>
            <person name="Han C."/>
            <person name="Nolan M."/>
            <person name="Lucas S."/>
            <person name="Hammon N."/>
            <person name="Deshpande S."/>
            <person name="Cheng J.F."/>
            <person name="Tapia R."/>
            <person name="Goodwin L."/>
            <person name="Pitluck S."/>
            <person name="Liolios K."/>
            <person name="Pagani I."/>
            <person name="Ivanova N."/>
            <person name="Mavromatis K."/>
            <person name="Ovchinikova G."/>
            <person name="Pati A."/>
            <person name="Chen A."/>
            <person name="Palaniappan K."/>
            <person name="Land M."/>
            <person name="Hauser L."/>
            <person name="Chang Y.J."/>
            <person name="Jeffries C.D."/>
            <person name="Detter J.C."/>
            <person name="Brambilla E."/>
            <person name="Rohde M."/>
            <person name="Tindall B.J."/>
            <person name="Goker M."/>
            <person name="Woyke T."/>
            <person name="Bristow J."/>
            <person name="Eisen J.A."/>
            <person name="Markowitz V."/>
            <person name="Hugenholtz P."/>
            <person name="Kyrpides N.C."/>
            <person name="Klenk H.P."/>
            <person name="Lapidus A."/>
        </authorList>
    </citation>
    <scope>NUCLEOTIDE SEQUENCE [LARGE SCALE GENOMIC DNA]</scope>
    <source>
        <strain evidence="3">DSM 14237 / IC166 / ACAM 630</strain>
    </source>
</reference>
<proteinExistence type="predicted"/>
<dbReference type="Proteomes" id="UP000008634">
    <property type="component" value="Chromosome"/>
</dbReference>
<dbReference type="KEGG" id="cao:Celal_1158"/>
<dbReference type="PROSITE" id="PS51257">
    <property type="entry name" value="PROKAR_LIPOPROTEIN"/>
    <property type="match status" value="1"/>
</dbReference>
<dbReference type="SUPFAM" id="SSF103647">
    <property type="entry name" value="TSP type-3 repeat"/>
    <property type="match status" value="1"/>
</dbReference>
<gene>
    <name evidence="2" type="ordered locus">Celal_1158</name>
</gene>
<dbReference type="eggNOG" id="ENOG502Z8IK">
    <property type="taxonomic scope" value="Bacteria"/>
</dbReference>
<feature type="region of interest" description="Disordered" evidence="1">
    <location>
        <begin position="141"/>
        <end position="184"/>
    </location>
</feature>
<dbReference type="EMBL" id="CP002453">
    <property type="protein sequence ID" value="ADV48473.1"/>
    <property type="molecule type" value="Genomic_DNA"/>
</dbReference>
<accession>E6X6G7</accession>
<feature type="compositionally biased region" description="Acidic residues" evidence="1">
    <location>
        <begin position="141"/>
        <end position="164"/>
    </location>
</feature>
<dbReference type="STRING" id="688270.Celal_1158"/>
<sequence length="620" mass="67563">MTFLKKISFSVLTGVVIAGLFSSCEDEVATIGSGVIAGEPFGTGKAVFDVFAYNKKINTVKSNRLPIYQLGNFNDPLYGKTTATITSQLQLSTVNPTFGAYSKTIEDGAVTDTIPATIVENETVKSVYLFIPYLRNVTDTDGDGVPDDLDVDPADANSDTDGDGVSDNQERISGLNPYSTDTDGDGVLDAVDAENNVSAYPKTYVLDSIYGSGKAAPFNIKVQRSTYFLRDLDPDVNFEQSQDFYSDHDFTPFLTDLLYDGTETVRDTEIIIYNDDDPDTEDVDEEGTVAQTIGAGIWVPLNNQFFQENILDKEGSQELLNNTNFKNFLRGINIAIDADDDIFMLLNLGGASITVTYTYDAIDVNDTAYDVSDDENVVLEKQFVINLVTGDGITSAITGNAVNTFTNEAYAPEVLEAINSTENAEKIYLKGGAGSYAELKLFGEETAISSSIIAQIKANNWIINEANLVFYVDRTSLDAAPGVIEPSRLYLYNAETNETLYNTFTEFNVTNPTALNVFPFYDGVLQKESEKGIKYKIRITDYINALLNGDQAVSTLGLSVTSDIRIVSTSAAKLASSEVNIPLMSTINPLGTVLYGSNVSGTDLDKKLQLEILYTEVNQN</sequence>
<dbReference type="AlphaFoldDB" id="E6X6G7"/>
<dbReference type="GO" id="GO:0005509">
    <property type="term" value="F:calcium ion binding"/>
    <property type="evidence" value="ECO:0007669"/>
    <property type="project" value="InterPro"/>
</dbReference>
<protein>
    <recommendedName>
        <fullName evidence="4">DUF4270 domain-containing protein</fullName>
    </recommendedName>
</protein>
<dbReference type="OrthoDB" id="1466062at2"/>